<dbReference type="EMBL" id="CM037159">
    <property type="protein sequence ID" value="KAH7865266.1"/>
    <property type="molecule type" value="Genomic_DNA"/>
</dbReference>
<comment type="caution">
    <text evidence="1">The sequence shown here is derived from an EMBL/GenBank/DDBJ whole genome shotgun (WGS) entry which is preliminary data.</text>
</comment>
<reference evidence="1 2" key="1">
    <citation type="journal article" date="2021" name="Hortic Res">
        <title>High-quality reference genome and annotation aids understanding of berry development for evergreen blueberry (Vaccinium darrowii).</title>
        <authorList>
            <person name="Yu J."/>
            <person name="Hulse-Kemp A.M."/>
            <person name="Babiker E."/>
            <person name="Staton M."/>
        </authorList>
    </citation>
    <scope>NUCLEOTIDE SEQUENCE [LARGE SCALE GENOMIC DNA]</scope>
    <source>
        <strain evidence="2">cv. NJ 8807/NJ 8810</strain>
        <tissue evidence="1">Young leaf</tissue>
    </source>
</reference>
<evidence type="ECO:0000313" key="2">
    <source>
        <dbReference type="Proteomes" id="UP000828048"/>
    </source>
</evidence>
<proteinExistence type="predicted"/>
<accession>A0ACB7ZI51</accession>
<sequence length="103" mass="12410">MSGRERKLQQERDGWFLVSKKRSNGRVFPRPGNQRFARDMSAITVYVDNLSDDMDVEWLGQIFSKYGRVVDVFIPYKRSKNFRTKFGFVRFNTVWRLRKLLRI</sequence>
<protein>
    <submittedName>
        <fullName evidence="1">Uncharacterized protein</fullName>
    </submittedName>
</protein>
<gene>
    <name evidence="1" type="ORF">Vadar_004368</name>
</gene>
<keyword evidence="2" id="KW-1185">Reference proteome</keyword>
<evidence type="ECO:0000313" key="1">
    <source>
        <dbReference type="EMBL" id="KAH7865266.1"/>
    </source>
</evidence>
<organism evidence="1 2">
    <name type="scientific">Vaccinium darrowii</name>
    <dbReference type="NCBI Taxonomy" id="229202"/>
    <lineage>
        <taxon>Eukaryota</taxon>
        <taxon>Viridiplantae</taxon>
        <taxon>Streptophyta</taxon>
        <taxon>Embryophyta</taxon>
        <taxon>Tracheophyta</taxon>
        <taxon>Spermatophyta</taxon>
        <taxon>Magnoliopsida</taxon>
        <taxon>eudicotyledons</taxon>
        <taxon>Gunneridae</taxon>
        <taxon>Pentapetalae</taxon>
        <taxon>asterids</taxon>
        <taxon>Ericales</taxon>
        <taxon>Ericaceae</taxon>
        <taxon>Vaccinioideae</taxon>
        <taxon>Vaccinieae</taxon>
        <taxon>Vaccinium</taxon>
    </lineage>
</organism>
<name>A0ACB7ZI51_9ERIC</name>
<dbReference type="Proteomes" id="UP000828048">
    <property type="component" value="Chromosome 9"/>
</dbReference>